<evidence type="ECO:0000256" key="9">
    <source>
        <dbReference type="PROSITE-ProRule" id="PRU00284"/>
    </source>
</evidence>
<dbReference type="SMART" id="SM00304">
    <property type="entry name" value="HAMP"/>
    <property type="match status" value="1"/>
</dbReference>
<sequence length="696" mass="76608">MKIKLKNIFRKKMKRNRKDQRRKKISRSKTPIKNEIKNSHSIRGRIIMMLLGISLIPVLLMGITSYISSKRVLNNKLETTSSQTTQEVSRGIDNYFSAMSNTVNIITQDTNVISADNPIYFHFAKSFLQNIKETDDNIVGVYVGSEKGVYYTYPENKLEKNIDYKGRDWYKAAMEHQGEIVISKPYTSTTTGKRVVSISKTITDGNIITGVAGMNIDLDNYSSGISKIKVGQSGYIFICDTDGLMISHPNSSMIGKDIVTKLSFWDEALKNKDGFTTYEFEGEEKFGAYYTSEVTGWKVMASLSESELTNDTQIIVLTCIVITIIIGLCAIVLSIRFTEPIGKNIQTLLDGMGKIANGDLTASVTIKSKDEFNQLGVHFNEMAGNISKLINEVSISSNTVLDTAVVLAAMSVETNASVNEVARAVEEVSNGATEQARNAVEGANSISDLADKLNVVEESANIIDQLSDNANNLTSQGLIKVQTLIQTSSETKDSTTKISQLINDMKKSMNQINAISDTINGITEQTNLLALNASIEAARAGEAGRGFAVVADEIRNLAEQSKVSTVQIKGILDEIRHKTELSVEAMEITDENVKEQVEIVGQTQAVFRDIMSAVSNLSEKISEIKENTIDIASKKENIVVQIENISAISEESASATEEVTASTEEISVTMDEVTKHADQLRELSSELQEKVNEFKF</sequence>
<dbReference type="OrthoDB" id="9762005at2"/>
<name>A0A3N1XMW6_9FIRM</name>
<keyword evidence="2" id="KW-1003">Cell membrane</keyword>
<reference evidence="13 14" key="1">
    <citation type="submission" date="2018-11" db="EMBL/GenBank/DDBJ databases">
        <title>Genomic Encyclopedia of Type Strains, Phase IV (KMG-IV): sequencing the most valuable type-strain genomes for metagenomic binning, comparative biology and taxonomic classification.</title>
        <authorList>
            <person name="Goeker M."/>
        </authorList>
    </citation>
    <scope>NUCLEOTIDE SEQUENCE [LARGE SCALE GENOMIC DNA]</scope>
    <source>
        <strain evidence="13 14">DSM 26537</strain>
    </source>
</reference>
<evidence type="ECO:0000256" key="4">
    <source>
        <dbReference type="ARBA" id="ARBA00022692"/>
    </source>
</evidence>
<evidence type="ECO:0000313" key="14">
    <source>
        <dbReference type="Proteomes" id="UP000273083"/>
    </source>
</evidence>
<dbReference type="SMART" id="SM00283">
    <property type="entry name" value="MA"/>
    <property type="match status" value="1"/>
</dbReference>
<dbReference type="CDD" id="cd12912">
    <property type="entry name" value="PDC2_MCP_like"/>
    <property type="match status" value="1"/>
</dbReference>
<evidence type="ECO:0000256" key="10">
    <source>
        <dbReference type="SAM" id="Phobius"/>
    </source>
</evidence>
<evidence type="ECO:0000256" key="7">
    <source>
        <dbReference type="ARBA" id="ARBA00023224"/>
    </source>
</evidence>
<evidence type="ECO:0000256" key="1">
    <source>
        <dbReference type="ARBA" id="ARBA00004651"/>
    </source>
</evidence>
<evidence type="ECO:0000256" key="2">
    <source>
        <dbReference type="ARBA" id="ARBA00022475"/>
    </source>
</evidence>
<keyword evidence="3" id="KW-0145">Chemotaxis</keyword>
<evidence type="ECO:0000256" key="5">
    <source>
        <dbReference type="ARBA" id="ARBA00022989"/>
    </source>
</evidence>
<comment type="subcellular location">
    <subcellularLocation>
        <location evidence="1">Cell membrane</location>
        <topology evidence="1">Multi-pass membrane protein</topology>
    </subcellularLocation>
</comment>
<gene>
    <name evidence="13" type="ORF">EDD66_106168</name>
</gene>
<dbReference type="Pfam" id="PF00672">
    <property type="entry name" value="HAMP"/>
    <property type="match status" value="1"/>
</dbReference>
<dbReference type="CDD" id="cd18773">
    <property type="entry name" value="PDC1_HK_sensor"/>
    <property type="match status" value="1"/>
</dbReference>
<dbReference type="InterPro" id="IPR003660">
    <property type="entry name" value="HAMP_dom"/>
</dbReference>
<dbReference type="EMBL" id="RJVG01000006">
    <property type="protein sequence ID" value="ROR27471.1"/>
    <property type="molecule type" value="Genomic_DNA"/>
</dbReference>
<dbReference type="Pfam" id="PF02743">
    <property type="entry name" value="dCache_1"/>
    <property type="match status" value="1"/>
</dbReference>
<dbReference type="GO" id="GO:0005886">
    <property type="term" value="C:plasma membrane"/>
    <property type="evidence" value="ECO:0007669"/>
    <property type="project" value="UniProtKB-SubCell"/>
</dbReference>
<feature type="domain" description="HAMP" evidence="12">
    <location>
        <begin position="339"/>
        <end position="391"/>
    </location>
</feature>
<comment type="similarity">
    <text evidence="8">Belongs to the methyl-accepting chemotaxis (MCP) protein family.</text>
</comment>
<organism evidence="13 14">
    <name type="scientific">Mobilisporobacter senegalensis</name>
    <dbReference type="NCBI Taxonomy" id="1329262"/>
    <lineage>
        <taxon>Bacteria</taxon>
        <taxon>Bacillati</taxon>
        <taxon>Bacillota</taxon>
        <taxon>Clostridia</taxon>
        <taxon>Lachnospirales</taxon>
        <taxon>Lachnospiraceae</taxon>
        <taxon>Mobilisporobacter</taxon>
    </lineage>
</organism>
<dbReference type="GO" id="GO:0007165">
    <property type="term" value="P:signal transduction"/>
    <property type="evidence" value="ECO:0007669"/>
    <property type="project" value="UniProtKB-KW"/>
</dbReference>
<dbReference type="SUPFAM" id="SSF58104">
    <property type="entry name" value="Methyl-accepting chemotaxis protein (MCP) signaling domain"/>
    <property type="match status" value="1"/>
</dbReference>
<dbReference type="SUPFAM" id="SSF103190">
    <property type="entry name" value="Sensory domain-like"/>
    <property type="match status" value="1"/>
</dbReference>
<evidence type="ECO:0000259" key="12">
    <source>
        <dbReference type="PROSITE" id="PS50885"/>
    </source>
</evidence>
<evidence type="ECO:0000256" key="6">
    <source>
        <dbReference type="ARBA" id="ARBA00023136"/>
    </source>
</evidence>
<keyword evidence="7 9" id="KW-0807">Transducer</keyword>
<keyword evidence="14" id="KW-1185">Reference proteome</keyword>
<feature type="transmembrane region" description="Helical" evidence="10">
    <location>
        <begin position="314"/>
        <end position="335"/>
    </location>
</feature>
<dbReference type="RefSeq" id="WP_123609715.1">
    <property type="nucleotide sequence ID" value="NZ_RJVG01000006.1"/>
</dbReference>
<comment type="caution">
    <text evidence="13">The sequence shown here is derived from an EMBL/GenBank/DDBJ whole genome shotgun (WGS) entry which is preliminary data.</text>
</comment>
<dbReference type="InterPro" id="IPR029151">
    <property type="entry name" value="Sensor-like_sf"/>
</dbReference>
<dbReference type="Gene3D" id="6.10.340.10">
    <property type="match status" value="1"/>
</dbReference>
<dbReference type="PROSITE" id="PS50111">
    <property type="entry name" value="CHEMOTAXIS_TRANSDUC_2"/>
    <property type="match status" value="1"/>
</dbReference>
<dbReference type="AlphaFoldDB" id="A0A3N1XMW6"/>
<dbReference type="InterPro" id="IPR033479">
    <property type="entry name" value="dCache_1"/>
</dbReference>
<accession>A0A3N1XMW6</accession>
<keyword evidence="4 10" id="KW-0812">Transmembrane</keyword>
<evidence type="ECO:0000256" key="8">
    <source>
        <dbReference type="ARBA" id="ARBA00029447"/>
    </source>
</evidence>
<dbReference type="Proteomes" id="UP000273083">
    <property type="component" value="Unassembled WGS sequence"/>
</dbReference>
<evidence type="ECO:0000313" key="13">
    <source>
        <dbReference type="EMBL" id="ROR27471.1"/>
    </source>
</evidence>
<proteinExistence type="inferred from homology"/>
<evidence type="ECO:0000259" key="11">
    <source>
        <dbReference type="PROSITE" id="PS50111"/>
    </source>
</evidence>
<dbReference type="CDD" id="cd06225">
    <property type="entry name" value="HAMP"/>
    <property type="match status" value="1"/>
</dbReference>
<dbReference type="Gene3D" id="3.30.450.20">
    <property type="entry name" value="PAS domain"/>
    <property type="match status" value="2"/>
</dbReference>
<dbReference type="PROSITE" id="PS50885">
    <property type="entry name" value="HAMP"/>
    <property type="match status" value="1"/>
</dbReference>
<evidence type="ECO:0000256" key="3">
    <source>
        <dbReference type="ARBA" id="ARBA00022500"/>
    </source>
</evidence>
<dbReference type="PANTHER" id="PTHR32089">
    <property type="entry name" value="METHYL-ACCEPTING CHEMOTAXIS PROTEIN MCPB"/>
    <property type="match status" value="1"/>
</dbReference>
<protein>
    <submittedName>
        <fullName evidence="13">Methyl-accepting chemotaxis protein</fullName>
    </submittedName>
</protein>
<dbReference type="Gene3D" id="1.10.287.950">
    <property type="entry name" value="Methyl-accepting chemotaxis protein"/>
    <property type="match status" value="1"/>
</dbReference>
<keyword evidence="5 10" id="KW-1133">Transmembrane helix</keyword>
<dbReference type="PANTHER" id="PTHR32089:SF114">
    <property type="entry name" value="METHYL-ACCEPTING CHEMOTAXIS PROTEIN MCPB"/>
    <property type="match status" value="1"/>
</dbReference>
<dbReference type="GO" id="GO:0006935">
    <property type="term" value="P:chemotaxis"/>
    <property type="evidence" value="ECO:0007669"/>
    <property type="project" value="UniProtKB-KW"/>
</dbReference>
<feature type="domain" description="Methyl-accepting transducer" evidence="11">
    <location>
        <begin position="410"/>
        <end position="667"/>
    </location>
</feature>
<dbReference type="InterPro" id="IPR004089">
    <property type="entry name" value="MCPsignal_dom"/>
</dbReference>
<keyword evidence="6 10" id="KW-0472">Membrane</keyword>
<dbReference type="Pfam" id="PF00015">
    <property type="entry name" value="MCPsignal"/>
    <property type="match status" value="1"/>
</dbReference>